<dbReference type="Proteomes" id="UP000770661">
    <property type="component" value="Unassembled WGS sequence"/>
</dbReference>
<keyword evidence="2" id="KW-0472">Membrane</keyword>
<reference evidence="3" key="1">
    <citation type="submission" date="2020-07" db="EMBL/GenBank/DDBJ databases">
        <title>The High-quality genome of the commercially important snow crab, Chionoecetes opilio.</title>
        <authorList>
            <person name="Jeong J.-H."/>
            <person name="Ryu S."/>
        </authorList>
    </citation>
    <scope>NUCLEOTIDE SEQUENCE</scope>
    <source>
        <strain evidence="3">MADBK_172401_WGS</strain>
        <tissue evidence="3">Digestive gland</tissue>
    </source>
</reference>
<feature type="transmembrane region" description="Helical" evidence="2">
    <location>
        <begin position="53"/>
        <end position="76"/>
    </location>
</feature>
<comment type="caution">
    <text evidence="3">The sequence shown here is derived from an EMBL/GenBank/DDBJ whole genome shotgun (WGS) entry which is preliminary data.</text>
</comment>
<feature type="transmembrane region" description="Helical" evidence="2">
    <location>
        <begin position="96"/>
        <end position="118"/>
    </location>
</feature>
<evidence type="ECO:0000256" key="2">
    <source>
        <dbReference type="SAM" id="Phobius"/>
    </source>
</evidence>
<evidence type="ECO:0000256" key="1">
    <source>
        <dbReference type="SAM" id="MobiDB-lite"/>
    </source>
</evidence>
<evidence type="ECO:0008006" key="5">
    <source>
        <dbReference type="Google" id="ProtNLM"/>
    </source>
</evidence>
<evidence type="ECO:0000313" key="4">
    <source>
        <dbReference type="Proteomes" id="UP000770661"/>
    </source>
</evidence>
<proteinExistence type="predicted"/>
<evidence type="ECO:0000313" key="3">
    <source>
        <dbReference type="EMBL" id="KAG0727057.1"/>
    </source>
</evidence>
<feature type="transmembrane region" description="Helical" evidence="2">
    <location>
        <begin position="20"/>
        <end position="41"/>
    </location>
</feature>
<dbReference type="EMBL" id="JACEEZ010003751">
    <property type="protein sequence ID" value="KAG0727057.1"/>
    <property type="molecule type" value="Genomic_DNA"/>
</dbReference>
<dbReference type="AlphaFoldDB" id="A0A8J4YGX5"/>
<dbReference type="OrthoDB" id="6380387at2759"/>
<feature type="compositionally biased region" description="Polar residues" evidence="1">
    <location>
        <begin position="170"/>
        <end position="183"/>
    </location>
</feature>
<keyword evidence="2" id="KW-0812">Transmembrane</keyword>
<organism evidence="3 4">
    <name type="scientific">Chionoecetes opilio</name>
    <name type="common">Atlantic snow crab</name>
    <name type="synonym">Cancer opilio</name>
    <dbReference type="NCBI Taxonomy" id="41210"/>
    <lineage>
        <taxon>Eukaryota</taxon>
        <taxon>Metazoa</taxon>
        <taxon>Ecdysozoa</taxon>
        <taxon>Arthropoda</taxon>
        <taxon>Crustacea</taxon>
        <taxon>Multicrustacea</taxon>
        <taxon>Malacostraca</taxon>
        <taxon>Eumalacostraca</taxon>
        <taxon>Eucarida</taxon>
        <taxon>Decapoda</taxon>
        <taxon>Pleocyemata</taxon>
        <taxon>Brachyura</taxon>
        <taxon>Eubrachyura</taxon>
        <taxon>Majoidea</taxon>
        <taxon>Majidae</taxon>
        <taxon>Chionoecetes</taxon>
    </lineage>
</organism>
<sequence length="193" mass="21108">MSMVQPPNPVSTRNDLTITLAVIGSLGLVVWGTSIGFMVGWRCELDDLGQLNALKGSAVSIPVNAAMIYVACRLIFLVTQRSFPNQLALHDLHQCVARMVALTVLGFSTWVASVAWLAELQYESYFVYHACNYGFVISMIVAGLAGGILTSCSRNDAIQMQAGPQRYMMPQSQPQSQGHSNQAYAPPYGQQYR</sequence>
<feature type="region of interest" description="Disordered" evidence="1">
    <location>
        <begin position="168"/>
        <end position="193"/>
    </location>
</feature>
<keyword evidence="2" id="KW-1133">Transmembrane helix</keyword>
<keyword evidence="4" id="KW-1185">Reference proteome</keyword>
<gene>
    <name evidence="3" type="ORF">GWK47_035428</name>
</gene>
<feature type="transmembrane region" description="Helical" evidence="2">
    <location>
        <begin position="130"/>
        <end position="149"/>
    </location>
</feature>
<accession>A0A8J4YGX5</accession>
<name>A0A8J4YGX5_CHIOP</name>
<protein>
    <recommendedName>
        <fullName evidence="5">Transmembrane protein</fullName>
    </recommendedName>
</protein>